<dbReference type="Proteomes" id="UP000030816">
    <property type="component" value="Unassembled WGS sequence"/>
</dbReference>
<comment type="caution">
    <text evidence="2">The sequence shown here is derived from an EMBL/GenBank/DDBJ whole genome shotgun (WGS) entry which is preliminary data.</text>
</comment>
<keyword evidence="1" id="KW-0472">Membrane</keyword>
<accession>A0A0B2WYH5</accession>
<dbReference type="AlphaFoldDB" id="A0A0B2WYH5"/>
<dbReference type="OrthoDB" id="2956246at2759"/>
<gene>
    <name evidence="2" type="ORF">MAM_00308</name>
</gene>
<keyword evidence="1" id="KW-1133">Transmembrane helix</keyword>
<dbReference type="EMBL" id="AZHE01000001">
    <property type="protein sequence ID" value="KHO01307.1"/>
    <property type="molecule type" value="Genomic_DNA"/>
</dbReference>
<dbReference type="STRING" id="1081103.A0A0B2WYH5"/>
<feature type="transmembrane region" description="Helical" evidence="1">
    <location>
        <begin position="167"/>
        <end position="186"/>
    </location>
</feature>
<dbReference type="GeneID" id="63734763"/>
<name>A0A0B2WYH5_METAS</name>
<evidence type="ECO:0000313" key="2">
    <source>
        <dbReference type="EMBL" id="KHO01307.1"/>
    </source>
</evidence>
<feature type="transmembrane region" description="Helical" evidence="1">
    <location>
        <begin position="294"/>
        <end position="312"/>
    </location>
</feature>
<dbReference type="RefSeq" id="XP_040682372.1">
    <property type="nucleotide sequence ID" value="XM_040819107.1"/>
</dbReference>
<proteinExistence type="predicted"/>
<sequence>MDEHRSFPQARPLASALSSTPIPNLSLSAAGLLALADLHTVAQRTVITGGSSWLDALVLAPGLQYQQAVDALSRTRDPLLSAVLQSPAPGESEATVYSVHNAAMVQYLRRLWQEASPSPSGSLTLNVGVAKSQQTQGLARALSSLLATRRKGPAHADTMEVDCLSHVFYLLSPVLTVAASTLMVLLSDWWGLSFIVALMASRILNIYSIKQRSRPSPPPVDGELGVGSDRDAEYAIHLGDDGSRVLLRGLGSDIRAMTTQVWLRQQTVAESYLEAAAKLLVYLVAAFSGNQTQAGAMVLMALLVSSAALLGLSNAHARGLHMHGRTARLEQTALAAAGDAEHGVVDGGGKLFGSLPDDLSEGHAAVAAS</sequence>
<evidence type="ECO:0000313" key="3">
    <source>
        <dbReference type="Proteomes" id="UP000030816"/>
    </source>
</evidence>
<feature type="transmembrane region" description="Helical" evidence="1">
    <location>
        <begin position="192"/>
        <end position="209"/>
    </location>
</feature>
<reference evidence="2 3" key="1">
    <citation type="journal article" date="2014" name="Proc. Natl. Acad. Sci. U.S.A.">
        <title>Trajectory and genomic determinants of fungal-pathogen speciation and host adaptation.</title>
        <authorList>
            <person name="Hu X."/>
            <person name="Xiao G."/>
            <person name="Zheng P."/>
            <person name="Shang Y."/>
            <person name="Su Y."/>
            <person name="Zhang X."/>
            <person name="Liu X."/>
            <person name="Zhan S."/>
            <person name="St Leger R.J."/>
            <person name="Wang C."/>
        </authorList>
    </citation>
    <scope>NUCLEOTIDE SEQUENCE [LARGE SCALE GENOMIC DNA]</scope>
    <source>
        <strain evidence="2 3">ARSEF 1941</strain>
    </source>
</reference>
<feature type="transmembrane region" description="Helical" evidence="1">
    <location>
        <begin position="271"/>
        <end position="288"/>
    </location>
</feature>
<organism evidence="2 3">
    <name type="scientific">Metarhizium album (strain ARSEF 1941)</name>
    <dbReference type="NCBI Taxonomy" id="1081103"/>
    <lineage>
        <taxon>Eukaryota</taxon>
        <taxon>Fungi</taxon>
        <taxon>Dikarya</taxon>
        <taxon>Ascomycota</taxon>
        <taxon>Pezizomycotina</taxon>
        <taxon>Sordariomycetes</taxon>
        <taxon>Hypocreomycetidae</taxon>
        <taxon>Hypocreales</taxon>
        <taxon>Clavicipitaceae</taxon>
        <taxon>Metarhizium</taxon>
    </lineage>
</organism>
<keyword evidence="3" id="KW-1185">Reference proteome</keyword>
<evidence type="ECO:0000256" key="1">
    <source>
        <dbReference type="SAM" id="Phobius"/>
    </source>
</evidence>
<dbReference type="HOGENOM" id="CLU_026024_0_0_1"/>
<keyword evidence="1" id="KW-0812">Transmembrane</keyword>
<protein>
    <submittedName>
        <fullName evidence="2">Uncharacterized protein</fullName>
    </submittedName>
</protein>